<dbReference type="InterPro" id="IPR047767">
    <property type="entry name" value="PSP1-like"/>
</dbReference>
<evidence type="ECO:0000313" key="3">
    <source>
        <dbReference type="Proteomes" id="UP000231382"/>
    </source>
</evidence>
<dbReference type="EMBL" id="PEZW01000009">
    <property type="protein sequence ID" value="PIS07855.1"/>
    <property type="molecule type" value="Genomic_DNA"/>
</dbReference>
<name>A0A2H0W6Y9_9BACT</name>
<protein>
    <submittedName>
        <fullName evidence="2">Stage 0 sporulation protein</fullName>
    </submittedName>
</protein>
<dbReference type="Pfam" id="PF04468">
    <property type="entry name" value="PSP1"/>
    <property type="match status" value="1"/>
</dbReference>
<accession>A0A2H0W6Y9</accession>
<dbReference type="Proteomes" id="UP000231382">
    <property type="component" value="Unassembled WGS sequence"/>
</dbReference>
<gene>
    <name evidence="2" type="ORF">COT78_01310</name>
</gene>
<dbReference type="NCBIfam" id="NF041131">
    <property type="entry name" value="RicT_YaaT_fam"/>
    <property type="match status" value="1"/>
</dbReference>
<dbReference type="PROSITE" id="PS51411">
    <property type="entry name" value="PSP1_C"/>
    <property type="match status" value="1"/>
</dbReference>
<comment type="caution">
    <text evidence="2">The sequence shown here is derived from an EMBL/GenBank/DDBJ whole genome shotgun (WGS) entry which is preliminary data.</text>
</comment>
<dbReference type="AlphaFoldDB" id="A0A2H0W6Y9"/>
<evidence type="ECO:0000313" key="2">
    <source>
        <dbReference type="EMBL" id="PIS07855.1"/>
    </source>
</evidence>
<dbReference type="InterPro" id="IPR007557">
    <property type="entry name" value="PSP1_C"/>
</dbReference>
<feature type="domain" description="PSP1 C-terminal" evidence="1">
    <location>
        <begin position="67"/>
        <end position="152"/>
    </location>
</feature>
<proteinExistence type="predicted"/>
<dbReference type="PANTHER" id="PTHR43830">
    <property type="entry name" value="PROTEIN PSP1"/>
    <property type="match status" value="1"/>
</dbReference>
<reference evidence="3" key="1">
    <citation type="submission" date="2017-09" db="EMBL/GenBank/DDBJ databases">
        <title>Depth-based differentiation of microbial function through sediment-hosted aquifers and enrichment of novel symbionts in the deep terrestrial subsurface.</title>
        <authorList>
            <person name="Probst A.J."/>
            <person name="Ladd B."/>
            <person name="Jarett J.K."/>
            <person name="Geller-Mcgrath D.E."/>
            <person name="Sieber C.M.K."/>
            <person name="Emerson J.B."/>
            <person name="Anantharaman K."/>
            <person name="Thomas B.C."/>
            <person name="Malmstrom R."/>
            <person name="Stieglmeier M."/>
            <person name="Klingl A."/>
            <person name="Woyke T."/>
            <person name="Ryan C.M."/>
            <person name="Banfield J.F."/>
        </authorList>
    </citation>
    <scope>NUCLEOTIDE SEQUENCE [LARGE SCALE GENOMIC DNA]</scope>
</reference>
<sequence>MMEKKAEKYYLKARSDSKIYDFESVNFDLETGDQVIFENEICQEIGTVISSAVLKEAKVSDKGLDKAEIIRRLSERDTTVDLERKVEAASDLPKCREIIEKHDLPMELLDADISFDGKKLTFYFSAPGRVDFRLMVSELAAKFQKLIRLQQVGARDRARCAGGVGRCGEELCCKRFLKGDLECVTTEMAADQNLSQMGGNRVTGCCGKLMCCLRYELDFYRERKKKMPVIGSIFQTPRGKGIVKNQNIIENKITVQLEDRTYLEVDC</sequence>
<dbReference type="PANTHER" id="PTHR43830:SF3">
    <property type="entry name" value="PROTEIN PSP1"/>
    <property type="match status" value="1"/>
</dbReference>
<evidence type="ECO:0000259" key="1">
    <source>
        <dbReference type="PROSITE" id="PS51411"/>
    </source>
</evidence>
<dbReference type="GO" id="GO:0005737">
    <property type="term" value="C:cytoplasm"/>
    <property type="evidence" value="ECO:0007669"/>
    <property type="project" value="TreeGrafter"/>
</dbReference>
<organism evidence="2 3">
    <name type="scientific">Candidatus Berkelbacteria bacterium CG10_big_fil_rev_8_21_14_0_10_43_13</name>
    <dbReference type="NCBI Taxonomy" id="1974514"/>
    <lineage>
        <taxon>Bacteria</taxon>
        <taxon>Candidatus Berkelbacteria</taxon>
    </lineage>
</organism>